<dbReference type="Pfam" id="PF04064">
    <property type="entry name" value="DUF384"/>
    <property type="match status" value="1"/>
</dbReference>
<gene>
    <name evidence="5" type="ORF">HETSPECPRED_003920</name>
</gene>
<evidence type="ECO:0000313" key="6">
    <source>
        <dbReference type="Proteomes" id="UP000664521"/>
    </source>
</evidence>
<feature type="domain" description="Protein HGH1 C-terminal" evidence="4">
    <location>
        <begin position="321"/>
        <end position="365"/>
    </location>
</feature>
<reference evidence="5" key="1">
    <citation type="submission" date="2021-03" db="EMBL/GenBank/DDBJ databases">
        <authorList>
            <person name="Tagirdzhanova G."/>
        </authorList>
    </citation>
    <scope>NUCLEOTIDE SEQUENCE</scope>
</reference>
<comment type="caution">
    <text evidence="5">The sequence shown here is derived from an EMBL/GenBank/DDBJ whole genome shotgun (WGS) entry which is preliminary data.</text>
</comment>
<sequence length="387" mass="42818">MPSELEEVRFIRPRYDTSLLTRGLTKLVEFLHHGNTQIRQIAAENLVPYSKNFPSIFRSGQCTPVQDLKLLIKDYPPIAKNALTILINLSPEKPVLRLLAEDDAFLESLLSRLTKPKEPNANELAMLLANMAKSDSIARLQNLRRQAVPALTGSEIALDQLIELFNKGANGGYNAGADYDYLGYVFADMIKFPPFVTYLTTARNVSALPPVCSLTAFTTHPSPPRRLAMSLLLRNLALSHPAPLSLLTPPVSLLSYLLLPLIGPDPPFTDEETEQLLPELQYLGSEQVQESNVDILKGLLEALYLLVTRGDVEGEKVGKGREGKKAAKEAGTYFVIRELHLGVEDEGVREGCERLVDVLMGEEEKVGGSLAAKDVEEDEEEKIVEIF</sequence>
<evidence type="ECO:0000313" key="5">
    <source>
        <dbReference type="EMBL" id="CAF9919006.1"/>
    </source>
</evidence>
<dbReference type="Gene3D" id="1.25.10.10">
    <property type="entry name" value="Leucine-rich Repeat Variant"/>
    <property type="match status" value="1"/>
</dbReference>
<dbReference type="InterPro" id="IPR007205">
    <property type="entry name" value="Protein_HGH1_N"/>
</dbReference>
<proteinExistence type="inferred from homology"/>
<dbReference type="OrthoDB" id="338814at2759"/>
<dbReference type="InterPro" id="IPR016024">
    <property type="entry name" value="ARM-type_fold"/>
</dbReference>
<dbReference type="Proteomes" id="UP000664521">
    <property type="component" value="Unassembled WGS sequence"/>
</dbReference>
<comment type="similarity">
    <text evidence="1">Belongs to the HGH1 family.</text>
</comment>
<dbReference type="PANTHER" id="PTHR13387">
    <property type="entry name" value="PROTEIN HGH1 HOMOLOG"/>
    <property type="match status" value="1"/>
</dbReference>
<dbReference type="InterPro" id="IPR011989">
    <property type="entry name" value="ARM-like"/>
</dbReference>
<dbReference type="InterPro" id="IPR007206">
    <property type="entry name" value="Protein_HGH1_C"/>
</dbReference>
<dbReference type="SUPFAM" id="SSF48371">
    <property type="entry name" value="ARM repeat"/>
    <property type="match status" value="1"/>
</dbReference>
<evidence type="ECO:0000256" key="1">
    <source>
        <dbReference type="ARBA" id="ARBA00006712"/>
    </source>
</evidence>
<dbReference type="Pfam" id="PF04063">
    <property type="entry name" value="DUF383"/>
    <property type="match status" value="1"/>
</dbReference>
<evidence type="ECO:0000259" key="4">
    <source>
        <dbReference type="Pfam" id="PF04064"/>
    </source>
</evidence>
<dbReference type="AlphaFoldDB" id="A0A8H3F6E5"/>
<dbReference type="PANTHER" id="PTHR13387:SF9">
    <property type="entry name" value="PROTEIN HGH1 HOMOLOG"/>
    <property type="match status" value="1"/>
</dbReference>
<feature type="domain" description="Protein HGH1 N-terminal" evidence="3">
    <location>
        <begin position="113"/>
        <end position="296"/>
    </location>
</feature>
<accession>A0A8H3F6E5</accession>
<dbReference type="EMBL" id="CAJPDS010000023">
    <property type="protein sequence ID" value="CAF9919006.1"/>
    <property type="molecule type" value="Genomic_DNA"/>
</dbReference>
<organism evidence="5 6">
    <name type="scientific">Heterodermia speciosa</name>
    <dbReference type="NCBI Taxonomy" id="116794"/>
    <lineage>
        <taxon>Eukaryota</taxon>
        <taxon>Fungi</taxon>
        <taxon>Dikarya</taxon>
        <taxon>Ascomycota</taxon>
        <taxon>Pezizomycotina</taxon>
        <taxon>Lecanoromycetes</taxon>
        <taxon>OSLEUM clade</taxon>
        <taxon>Lecanoromycetidae</taxon>
        <taxon>Caliciales</taxon>
        <taxon>Physciaceae</taxon>
        <taxon>Heterodermia</taxon>
    </lineage>
</organism>
<evidence type="ECO:0000256" key="2">
    <source>
        <dbReference type="ARBA" id="ARBA00014076"/>
    </source>
</evidence>
<dbReference type="InterPro" id="IPR039717">
    <property type="entry name" value="Hgh1"/>
</dbReference>
<name>A0A8H3F6E5_9LECA</name>
<keyword evidence="6" id="KW-1185">Reference proteome</keyword>
<evidence type="ECO:0000259" key="3">
    <source>
        <dbReference type="Pfam" id="PF04063"/>
    </source>
</evidence>
<protein>
    <recommendedName>
        <fullName evidence="2">Protein HGH1 homolog</fullName>
    </recommendedName>
</protein>